<reference evidence="4 5" key="1">
    <citation type="submission" date="2024-07" db="EMBL/GenBank/DDBJ databases">
        <title>Chromosome-level genome assembly of the water stick insect Ranatra chinensis (Heteroptera: Nepidae).</title>
        <authorList>
            <person name="Liu X."/>
        </authorList>
    </citation>
    <scope>NUCLEOTIDE SEQUENCE [LARGE SCALE GENOMIC DNA]</scope>
    <source>
        <strain evidence="4">Cailab_2021Rc</strain>
        <tissue evidence="4">Muscle</tissue>
    </source>
</reference>
<evidence type="ECO:0000313" key="5">
    <source>
        <dbReference type="Proteomes" id="UP001558652"/>
    </source>
</evidence>
<proteinExistence type="predicted"/>
<comment type="caution">
    <text evidence="4">The sequence shown here is derived from an EMBL/GenBank/DDBJ whole genome shotgun (WGS) entry which is preliminary data.</text>
</comment>
<organism evidence="4 5">
    <name type="scientific">Ranatra chinensis</name>
    <dbReference type="NCBI Taxonomy" id="642074"/>
    <lineage>
        <taxon>Eukaryota</taxon>
        <taxon>Metazoa</taxon>
        <taxon>Ecdysozoa</taxon>
        <taxon>Arthropoda</taxon>
        <taxon>Hexapoda</taxon>
        <taxon>Insecta</taxon>
        <taxon>Pterygota</taxon>
        <taxon>Neoptera</taxon>
        <taxon>Paraneoptera</taxon>
        <taxon>Hemiptera</taxon>
        <taxon>Heteroptera</taxon>
        <taxon>Panheteroptera</taxon>
        <taxon>Nepomorpha</taxon>
        <taxon>Nepidae</taxon>
        <taxon>Ranatrinae</taxon>
        <taxon>Ranatra</taxon>
    </lineage>
</organism>
<sequence>MLEGLAAWVINNYLGKYVENLNTDQLSIALLQGAVELENLPLKKDALRRVGLPIQVKAGVIGKVKLKVPVSQITTAPWELLMEQLYLIVGPIHPSERDEEAEEQALQEYKMSLLDSLEARWKSEQETFQDTNYYASSYSSWLGLSMSFATNIIENLQLKVKDVHLRYEDDATINGEMFAFGIKIDSLSAQSCDDAWIPRFLSCYNSSMSYKLLEMSGFSIYWDKMDKDTKWGDLDLYTLSGAMNTSDDIQHNYLMSPVCAKAQIKRNRSEHPLRSRTNPRIACDLILDQVSLSLAQWQYRQIVGCQKGLIKFSQSSVNGRPGISVKDSPRDWWKYAISRVMKPLPTWDTCRQRAKDNVAYVTIYTKTLINSSSPLSPENKLFKENFEWKTSFEDLQTLREIAMSRVQPPPLAGKGVQRQGLSVLVNWFPQWWGWHSSTSPSAITTPSETSLSIEGQILDALADTVENNTLLKRDTVFGQFNFTLKQGTFILCEKTSDPVMELQFENVTANFESRPRNGRPSRNLPPGLAKLINQTSAEKDQPLFHLSYEYKPFGAATDFKWIADFFITAYQNYDPGLRHAAKQGYNAMKRKTKQQLLINWENLLCGHLNNRKTWDVELDISAPQIFLVEHFTDKNAVLCVVDFGKLHLTNLQKESLAVPLKKVDSKDGDEEDEAFQTPCSTPPGSEASDSLGLESPPNQAVDAKTLSELLLHNKLYDTYTVCLSDLQILVGRVKDNWKFAHLKGTSALHVLDRFNISLQVERRVVYTMDPQFPSLTISGNLPKLVVHVNEQKVQALRTLLVVVSGKGLISPLRSQENSPVSDTLLENGTAEGEFSEMDENLDTGAKLLMLQFSVDQMALEVQSRGRSIVELQVNGVKTSFMKRPYDTSLTLSVHGLLLVDALQTFGPDFELLVASHKHVGL</sequence>
<dbReference type="PANTHER" id="PTHR16166">
    <property type="entry name" value="VACUOLAR PROTEIN SORTING-ASSOCIATED PROTEIN VPS13"/>
    <property type="match status" value="1"/>
</dbReference>
<evidence type="ECO:0000313" key="4">
    <source>
        <dbReference type="EMBL" id="KAL1131083.1"/>
    </source>
</evidence>
<dbReference type="Pfam" id="PF12624">
    <property type="entry name" value="VPS13_N"/>
    <property type="match status" value="2"/>
</dbReference>
<gene>
    <name evidence="4" type="ORF">AAG570_012320</name>
</gene>
<feature type="domain" description="Chorein N-terminal" evidence="3">
    <location>
        <begin position="1"/>
        <end position="515"/>
    </location>
</feature>
<feature type="domain" description="Chorein N-terminal" evidence="3">
    <location>
        <begin position="596"/>
        <end position="919"/>
    </location>
</feature>
<dbReference type="EMBL" id="JBFDAA010000007">
    <property type="protein sequence ID" value="KAL1131083.1"/>
    <property type="molecule type" value="Genomic_DNA"/>
</dbReference>
<protein>
    <recommendedName>
        <fullName evidence="3">Chorein N-terminal domain-containing protein</fullName>
    </recommendedName>
</protein>
<feature type="region of interest" description="Disordered" evidence="2">
    <location>
        <begin position="662"/>
        <end position="697"/>
    </location>
</feature>
<dbReference type="InterPro" id="IPR026847">
    <property type="entry name" value="VPS13"/>
</dbReference>
<accession>A0ABD0Z0P6</accession>
<name>A0ABD0Z0P6_9HEMI</name>
<keyword evidence="1" id="KW-0813">Transport</keyword>
<dbReference type="AlphaFoldDB" id="A0ABD0Z0P6"/>
<dbReference type="InterPro" id="IPR026854">
    <property type="entry name" value="VPS13_N"/>
</dbReference>
<dbReference type="PANTHER" id="PTHR16166:SF141">
    <property type="entry name" value="INTERMEMBRANE LIPID TRANSFER PROTEIN VPS13D"/>
    <property type="match status" value="1"/>
</dbReference>
<dbReference type="Proteomes" id="UP001558652">
    <property type="component" value="Unassembled WGS sequence"/>
</dbReference>
<evidence type="ECO:0000259" key="3">
    <source>
        <dbReference type="Pfam" id="PF12624"/>
    </source>
</evidence>
<evidence type="ECO:0000256" key="1">
    <source>
        <dbReference type="ARBA" id="ARBA00022448"/>
    </source>
</evidence>
<evidence type="ECO:0000256" key="2">
    <source>
        <dbReference type="SAM" id="MobiDB-lite"/>
    </source>
</evidence>
<keyword evidence="5" id="KW-1185">Reference proteome</keyword>